<evidence type="ECO:0000313" key="2">
    <source>
        <dbReference type="Proteomes" id="UP000672032"/>
    </source>
</evidence>
<protein>
    <submittedName>
        <fullName evidence="1">Uncharacterized protein</fullName>
    </submittedName>
</protein>
<keyword evidence="2" id="KW-1185">Reference proteome</keyword>
<organism evidence="1 2">
    <name type="scientific">Monilinia vaccinii-corymbosi</name>
    <dbReference type="NCBI Taxonomy" id="61207"/>
    <lineage>
        <taxon>Eukaryota</taxon>
        <taxon>Fungi</taxon>
        <taxon>Dikarya</taxon>
        <taxon>Ascomycota</taxon>
        <taxon>Pezizomycotina</taxon>
        <taxon>Leotiomycetes</taxon>
        <taxon>Helotiales</taxon>
        <taxon>Sclerotiniaceae</taxon>
        <taxon>Monilinia</taxon>
    </lineage>
</organism>
<evidence type="ECO:0000313" key="1">
    <source>
        <dbReference type="EMBL" id="QSZ37236.1"/>
    </source>
</evidence>
<dbReference type="EMBL" id="CP063412">
    <property type="protein sequence ID" value="QSZ37236.1"/>
    <property type="molecule type" value="Genomic_DNA"/>
</dbReference>
<dbReference type="Proteomes" id="UP000672032">
    <property type="component" value="Chromosome 8"/>
</dbReference>
<accession>A0A8A3PR25</accession>
<name>A0A8A3PR25_9HELO</name>
<sequence length="65" mass="7176">MDLVMEVLNTSIRAMGNATMTGNVADNPLANHGTNIMRFGNTSRISDETWRGNPKERAAQWEIVA</sequence>
<reference evidence="1" key="1">
    <citation type="submission" date="2020-10" db="EMBL/GenBank/DDBJ databases">
        <title>Genome Sequence of Monilinia vaccinii-corymbosi Sheds Light on Mummy Berry Disease Infection of Blueberry and Mating Type.</title>
        <authorList>
            <person name="Yow A.G."/>
            <person name="Zhang Y."/>
            <person name="Bansal K."/>
            <person name="Eacker S.M."/>
            <person name="Sullivan S."/>
            <person name="Liachko I."/>
            <person name="Cubeta M.A."/>
            <person name="Rollins J.A."/>
            <person name="Ashrafi H."/>
        </authorList>
    </citation>
    <scope>NUCLEOTIDE SEQUENCE</scope>
    <source>
        <strain evidence="1">RL-1</strain>
    </source>
</reference>
<proteinExistence type="predicted"/>
<gene>
    <name evidence="1" type="ORF">DSL72_009330</name>
</gene>
<dbReference type="AlphaFoldDB" id="A0A8A3PR25"/>